<evidence type="ECO:0000256" key="1">
    <source>
        <dbReference type="SAM" id="MobiDB-lite"/>
    </source>
</evidence>
<reference evidence="2 3" key="1">
    <citation type="submission" date="2020-08" db="EMBL/GenBank/DDBJ databases">
        <title>Genomic Encyclopedia of Type Strains, Phase IV (KMG-IV): sequencing the most valuable type-strain genomes for metagenomic binning, comparative biology and taxonomic classification.</title>
        <authorList>
            <person name="Goeker M."/>
        </authorList>
    </citation>
    <scope>NUCLEOTIDE SEQUENCE [LARGE SCALE GENOMIC DNA]</scope>
    <source>
        <strain evidence="2 3">DSM 104969</strain>
    </source>
</reference>
<dbReference type="AlphaFoldDB" id="A0A840CHV5"/>
<dbReference type="Proteomes" id="UP000555103">
    <property type="component" value="Unassembled WGS sequence"/>
</dbReference>
<dbReference type="EMBL" id="JACIEP010000002">
    <property type="protein sequence ID" value="MBB4034791.1"/>
    <property type="molecule type" value="Genomic_DNA"/>
</dbReference>
<dbReference type="Pfam" id="PF11888">
    <property type="entry name" value="DUF3408"/>
    <property type="match status" value="1"/>
</dbReference>
<feature type="compositionally biased region" description="Basic and acidic residues" evidence="1">
    <location>
        <begin position="83"/>
        <end position="94"/>
    </location>
</feature>
<gene>
    <name evidence="2" type="ORF">GGR21_000678</name>
</gene>
<proteinExistence type="predicted"/>
<feature type="compositionally biased region" description="Polar residues" evidence="1">
    <location>
        <begin position="1"/>
        <end position="13"/>
    </location>
</feature>
<feature type="compositionally biased region" description="Basic and acidic residues" evidence="1">
    <location>
        <begin position="15"/>
        <end position="26"/>
    </location>
</feature>
<dbReference type="RefSeq" id="WP_183305736.1">
    <property type="nucleotide sequence ID" value="NZ_JACIEP010000002.1"/>
</dbReference>
<protein>
    <recommendedName>
        <fullName evidence="4">DUF3408 domain-containing protein</fullName>
    </recommendedName>
</protein>
<evidence type="ECO:0008006" key="4">
    <source>
        <dbReference type="Google" id="ProtNLM"/>
    </source>
</evidence>
<feature type="region of interest" description="Disordered" evidence="1">
    <location>
        <begin position="1"/>
        <end position="38"/>
    </location>
</feature>
<dbReference type="InterPro" id="IPR021823">
    <property type="entry name" value="DUF3408"/>
</dbReference>
<accession>A0A840CHV5</accession>
<evidence type="ECO:0000313" key="2">
    <source>
        <dbReference type="EMBL" id="MBB4034791.1"/>
    </source>
</evidence>
<sequence length="183" mass="21040">MDSKQTGESQSKKQSVHDWLPDDGKSRGKNPTDGNKSKFIREFLREDIIEEPPVLGVDTANSTANIDDADTNDSVDTVSTVPTEKRKDTEDAALREQSVQTVLKRTSSKQRKESLEEYRQAFLIVPKLEDRKPVFISREVRDELDEIARKLGGRRMSVSGFIENLVRHHLEIYREDVEIWKKL</sequence>
<organism evidence="2 3">
    <name type="scientific">Dysgonomonas hofstadii</name>
    <dbReference type="NCBI Taxonomy" id="637886"/>
    <lineage>
        <taxon>Bacteria</taxon>
        <taxon>Pseudomonadati</taxon>
        <taxon>Bacteroidota</taxon>
        <taxon>Bacteroidia</taxon>
        <taxon>Bacteroidales</taxon>
        <taxon>Dysgonomonadaceae</taxon>
        <taxon>Dysgonomonas</taxon>
    </lineage>
</organism>
<evidence type="ECO:0000313" key="3">
    <source>
        <dbReference type="Proteomes" id="UP000555103"/>
    </source>
</evidence>
<keyword evidence="3" id="KW-1185">Reference proteome</keyword>
<comment type="caution">
    <text evidence="2">The sequence shown here is derived from an EMBL/GenBank/DDBJ whole genome shotgun (WGS) entry which is preliminary data.</text>
</comment>
<name>A0A840CHV5_9BACT</name>
<feature type="region of interest" description="Disordered" evidence="1">
    <location>
        <begin position="54"/>
        <end position="104"/>
    </location>
</feature>